<evidence type="ECO:0000313" key="3">
    <source>
        <dbReference type="Proteomes" id="UP000237000"/>
    </source>
</evidence>
<reference evidence="3" key="1">
    <citation type="submission" date="2016-06" db="EMBL/GenBank/DDBJ databases">
        <title>Parallel loss of symbiosis genes in relatives of nitrogen-fixing non-legume Parasponia.</title>
        <authorList>
            <person name="Van Velzen R."/>
            <person name="Holmer R."/>
            <person name="Bu F."/>
            <person name="Rutten L."/>
            <person name="Van Zeijl A."/>
            <person name="Liu W."/>
            <person name="Santuari L."/>
            <person name="Cao Q."/>
            <person name="Sharma T."/>
            <person name="Shen D."/>
            <person name="Roswanjaya Y."/>
            <person name="Wardhani T."/>
            <person name="Kalhor M.S."/>
            <person name="Jansen J."/>
            <person name="Van den Hoogen J."/>
            <person name="Gungor B."/>
            <person name="Hartog M."/>
            <person name="Hontelez J."/>
            <person name="Verver J."/>
            <person name="Yang W.-C."/>
            <person name="Schijlen E."/>
            <person name="Repin R."/>
            <person name="Schilthuizen M."/>
            <person name="Schranz E."/>
            <person name="Heidstra R."/>
            <person name="Miyata K."/>
            <person name="Fedorova E."/>
            <person name="Kohlen W."/>
            <person name="Bisseling T."/>
            <person name="Smit S."/>
            <person name="Geurts R."/>
        </authorList>
    </citation>
    <scope>NUCLEOTIDE SEQUENCE [LARGE SCALE GENOMIC DNA]</scope>
    <source>
        <strain evidence="3">cv. RG33-2</strain>
    </source>
</reference>
<keyword evidence="3" id="KW-1185">Reference proteome</keyword>
<dbReference type="GO" id="GO:0004523">
    <property type="term" value="F:RNA-DNA hybrid ribonuclease activity"/>
    <property type="evidence" value="ECO:0007669"/>
    <property type="project" value="InterPro"/>
</dbReference>
<dbReference type="Proteomes" id="UP000237000">
    <property type="component" value="Unassembled WGS sequence"/>
</dbReference>
<evidence type="ECO:0000259" key="1">
    <source>
        <dbReference type="Pfam" id="PF13456"/>
    </source>
</evidence>
<dbReference type="EMBL" id="JXTC01000167">
    <property type="protein sequence ID" value="PON84164.1"/>
    <property type="molecule type" value="Genomic_DNA"/>
</dbReference>
<sequence length="82" mass="9079">MDSIASALVRNERGEVILAVTNIVNFIEPTVVEAAVLLARIRVAMDKGLKYVMFDSDYASVVHRFKSHWKILTGTLRGCLAS</sequence>
<name>A0A2P5EF59_TREOI</name>
<dbReference type="InterPro" id="IPR002156">
    <property type="entry name" value="RNaseH_domain"/>
</dbReference>
<accession>A0A2P5EF59</accession>
<dbReference type="Pfam" id="PF13456">
    <property type="entry name" value="RVT_3"/>
    <property type="match status" value="1"/>
</dbReference>
<dbReference type="OrthoDB" id="10378031at2759"/>
<organism evidence="2 3">
    <name type="scientific">Trema orientale</name>
    <name type="common">Charcoal tree</name>
    <name type="synonym">Celtis orientalis</name>
    <dbReference type="NCBI Taxonomy" id="63057"/>
    <lineage>
        <taxon>Eukaryota</taxon>
        <taxon>Viridiplantae</taxon>
        <taxon>Streptophyta</taxon>
        <taxon>Embryophyta</taxon>
        <taxon>Tracheophyta</taxon>
        <taxon>Spermatophyta</taxon>
        <taxon>Magnoliopsida</taxon>
        <taxon>eudicotyledons</taxon>
        <taxon>Gunneridae</taxon>
        <taxon>Pentapetalae</taxon>
        <taxon>rosids</taxon>
        <taxon>fabids</taxon>
        <taxon>Rosales</taxon>
        <taxon>Cannabaceae</taxon>
        <taxon>Trema</taxon>
    </lineage>
</organism>
<evidence type="ECO:0000313" key="2">
    <source>
        <dbReference type="EMBL" id="PON84164.1"/>
    </source>
</evidence>
<dbReference type="InParanoid" id="A0A2P5EF59"/>
<gene>
    <name evidence="2" type="ORF">TorRG33x02_200620</name>
</gene>
<proteinExistence type="predicted"/>
<comment type="caution">
    <text evidence="2">The sequence shown here is derived from an EMBL/GenBank/DDBJ whole genome shotgun (WGS) entry which is preliminary data.</text>
</comment>
<feature type="domain" description="RNase H type-1" evidence="1">
    <location>
        <begin position="4"/>
        <end position="72"/>
    </location>
</feature>
<dbReference type="GO" id="GO:0003676">
    <property type="term" value="F:nucleic acid binding"/>
    <property type="evidence" value="ECO:0007669"/>
    <property type="project" value="InterPro"/>
</dbReference>
<dbReference type="AlphaFoldDB" id="A0A2P5EF59"/>
<protein>
    <recommendedName>
        <fullName evidence="1">RNase H type-1 domain-containing protein</fullName>
    </recommendedName>
</protein>